<dbReference type="Pfam" id="PF13102">
    <property type="entry name" value="Phage_int_SAM_5"/>
    <property type="match status" value="1"/>
</dbReference>
<dbReference type="SUPFAM" id="SSF56349">
    <property type="entry name" value="DNA breaking-rejoining enzymes"/>
    <property type="match status" value="1"/>
</dbReference>
<dbReference type="PANTHER" id="PTHR30349:SF64">
    <property type="entry name" value="PROPHAGE INTEGRASE INTD-RELATED"/>
    <property type="match status" value="1"/>
</dbReference>
<dbReference type="Gene3D" id="1.10.443.10">
    <property type="entry name" value="Intergrase catalytic core"/>
    <property type="match status" value="1"/>
</dbReference>
<dbReference type="InterPro" id="IPR010998">
    <property type="entry name" value="Integrase_recombinase_N"/>
</dbReference>
<dbReference type="Pfam" id="PF00589">
    <property type="entry name" value="Phage_integrase"/>
    <property type="match status" value="1"/>
</dbReference>
<dbReference type="InterPro" id="IPR013762">
    <property type="entry name" value="Integrase-like_cat_sf"/>
</dbReference>
<organism evidence="5 6">
    <name type="scientific">Flavobacterium rhizophilum</name>
    <dbReference type="NCBI Taxonomy" id="3163296"/>
    <lineage>
        <taxon>Bacteria</taxon>
        <taxon>Pseudomonadati</taxon>
        <taxon>Bacteroidota</taxon>
        <taxon>Flavobacteriia</taxon>
        <taxon>Flavobacteriales</taxon>
        <taxon>Flavobacteriaceae</taxon>
        <taxon>Flavobacterium</taxon>
    </lineage>
</organism>
<keyword evidence="2" id="KW-0238">DNA-binding</keyword>
<accession>A0ABW8YAB5</accession>
<evidence type="ECO:0000256" key="3">
    <source>
        <dbReference type="ARBA" id="ARBA00023172"/>
    </source>
</evidence>
<dbReference type="Proteomes" id="UP001629059">
    <property type="component" value="Unassembled WGS sequence"/>
</dbReference>
<comment type="caution">
    <text evidence="5">The sequence shown here is derived from an EMBL/GenBank/DDBJ whole genome shotgun (WGS) entry which is preliminary data.</text>
</comment>
<gene>
    <name evidence="5" type="ORF">ABS768_06280</name>
</gene>
<dbReference type="CDD" id="cd01185">
    <property type="entry name" value="INTN1_C_like"/>
    <property type="match status" value="1"/>
</dbReference>
<comment type="similarity">
    <text evidence="1">Belongs to the 'phage' integrase family.</text>
</comment>
<sequence length="382" mass="44592">MKHDYYTVKAGLRKDKIRKDGLTPIYLFVYSGGLTQKLSLSEYIPEKLWDKEKERVTAKGYGNVNSIILQKKNDILNFIRKELADGNELSQKAISNFWNGKADREVDFYKFYASFCQSHFKTIRKSTQSKYLTLEKKLRMYSPKLRFKEIDYAFMEGFKDFLDDTGSGTYNMIKFLKVALGKAMKLKLLRDDSWRDVTARCPEGKKVFLTPAEVKRIAKLDLSAYDERLRESRNFFLFCCYTGLRYSDAYDLTIDNYKNKMLCFNHRKTGNRQETPMNQDAKLIFYPYLRRAKLNSVKKILPDICNQDLNVDLKVLAKEARIEKNLTSHVGRHTFGATLLANNVNVFYIAYLMGHKKISQSFSYSHATPENLKDILKDISFN</sequence>
<feature type="domain" description="Tyr recombinase" evidence="4">
    <location>
        <begin position="204"/>
        <end position="377"/>
    </location>
</feature>
<dbReference type="InterPro" id="IPR002104">
    <property type="entry name" value="Integrase_catalytic"/>
</dbReference>
<dbReference type="InterPro" id="IPR025269">
    <property type="entry name" value="SAM-like_dom"/>
</dbReference>
<dbReference type="InterPro" id="IPR050090">
    <property type="entry name" value="Tyrosine_recombinase_XerCD"/>
</dbReference>
<proteinExistence type="inferred from homology"/>
<evidence type="ECO:0000313" key="6">
    <source>
        <dbReference type="Proteomes" id="UP001629059"/>
    </source>
</evidence>
<dbReference type="EMBL" id="JBELQB010000004">
    <property type="protein sequence ID" value="MFL9837099.1"/>
    <property type="molecule type" value="Genomic_DNA"/>
</dbReference>
<evidence type="ECO:0000259" key="4">
    <source>
        <dbReference type="PROSITE" id="PS51898"/>
    </source>
</evidence>
<reference evidence="5 6" key="1">
    <citation type="submission" date="2024-06" db="EMBL/GenBank/DDBJ databases">
        <authorList>
            <person name="Kaempfer P."/>
            <person name="Viver T."/>
        </authorList>
    </citation>
    <scope>NUCLEOTIDE SEQUENCE [LARGE SCALE GENOMIC DNA]</scope>
    <source>
        <strain evidence="5 6">ST-75</strain>
    </source>
</reference>
<evidence type="ECO:0000256" key="2">
    <source>
        <dbReference type="ARBA" id="ARBA00023125"/>
    </source>
</evidence>
<dbReference type="Pfam" id="PF17293">
    <property type="entry name" value="Arm-DNA-bind_5"/>
    <property type="match status" value="1"/>
</dbReference>
<dbReference type="InterPro" id="IPR011010">
    <property type="entry name" value="DNA_brk_join_enz"/>
</dbReference>
<evidence type="ECO:0000313" key="5">
    <source>
        <dbReference type="EMBL" id="MFL9837099.1"/>
    </source>
</evidence>
<name>A0ABW8YAB5_9FLAO</name>
<evidence type="ECO:0000256" key="1">
    <source>
        <dbReference type="ARBA" id="ARBA00008857"/>
    </source>
</evidence>
<protein>
    <submittedName>
        <fullName evidence="5">Site-specific integrase</fullName>
    </submittedName>
</protein>
<dbReference type="InterPro" id="IPR035386">
    <property type="entry name" value="Arm-DNA-bind_5"/>
</dbReference>
<keyword evidence="6" id="KW-1185">Reference proteome</keyword>
<dbReference type="Gene3D" id="1.10.150.130">
    <property type="match status" value="1"/>
</dbReference>
<dbReference type="PANTHER" id="PTHR30349">
    <property type="entry name" value="PHAGE INTEGRASE-RELATED"/>
    <property type="match status" value="1"/>
</dbReference>
<dbReference type="RefSeq" id="WP_408074117.1">
    <property type="nucleotide sequence ID" value="NZ_JBELQB010000004.1"/>
</dbReference>
<keyword evidence="3" id="KW-0233">DNA recombination</keyword>
<dbReference type="PROSITE" id="PS51898">
    <property type="entry name" value="TYR_RECOMBINASE"/>
    <property type="match status" value="1"/>
</dbReference>